<evidence type="ECO:0000313" key="7">
    <source>
        <dbReference type="EMBL" id="GAH65638.1"/>
    </source>
</evidence>
<keyword evidence="2" id="KW-0489">Methyltransferase</keyword>
<dbReference type="InterPro" id="IPR029063">
    <property type="entry name" value="SAM-dependent_MTases_sf"/>
</dbReference>
<dbReference type="GO" id="GO:0006304">
    <property type="term" value="P:DNA modification"/>
    <property type="evidence" value="ECO:0007669"/>
    <property type="project" value="InterPro"/>
</dbReference>
<reference evidence="7" key="1">
    <citation type="journal article" date="2014" name="Front. Microbiol.">
        <title>High frequency of phylogenetically diverse reductive dehalogenase-homologous genes in deep subseafloor sedimentary metagenomes.</title>
        <authorList>
            <person name="Kawai M."/>
            <person name="Futagami T."/>
            <person name="Toyoda A."/>
            <person name="Takaki Y."/>
            <person name="Nishi S."/>
            <person name="Hori S."/>
            <person name="Arai W."/>
            <person name="Tsubouchi T."/>
            <person name="Morono Y."/>
            <person name="Uchiyama I."/>
            <person name="Ito T."/>
            <person name="Fujiyama A."/>
            <person name="Inagaki F."/>
            <person name="Takami H."/>
        </authorList>
    </citation>
    <scope>NUCLEOTIDE SEQUENCE</scope>
    <source>
        <strain evidence="7">Expedition CK06-06</strain>
    </source>
</reference>
<dbReference type="InterPro" id="IPR011639">
    <property type="entry name" value="MethylTrfase_TaqI-like_dom"/>
</dbReference>
<name>X1J7A7_9ZZZZ</name>
<dbReference type="EMBL" id="BARU01033283">
    <property type="protein sequence ID" value="GAH65638.1"/>
    <property type="molecule type" value="Genomic_DNA"/>
</dbReference>
<dbReference type="PANTHER" id="PTHR33841">
    <property type="entry name" value="DNA METHYLTRANSFERASE YEEA-RELATED"/>
    <property type="match status" value="1"/>
</dbReference>
<keyword evidence="3" id="KW-0808">Transferase</keyword>
<feature type="non-terminal residue" evidence="7">
    <location>
        <position position="259"/>
    </location>
</feature>
<dbReference type="InterPro" id="IPR002052">
    <property type="entry name" value="DNA_methylase_N6_adenine_CS"/>
</dbReference>
<accession>X1J7A7</accession>
<evidence type="ECO:0000256" key="3">
    <source>
        <dbReference type="ARBA" id="ARBA00022679"/>
    </source>
</evidence>
<dbReference type="GO" id="GO:0032259">
    <property type="term" value="P:methylation"/>
    <property type="evidence" value="ECO:0007669"/>
    <property type="project" value="UniProtKB-KW"/>
</dbReference>
<evidence type="ECO:0000256" key="5">
    <source>
        <dbReference type="ARBA" id="ARBA00047942"/>
    </source>
</evidence>
<dbReference type="GO" id="GO:0003676">
    <property type="term" value="F:nucleic acid binding"/>
    <property type="evidence" value="ECO:0007669"/>
    <property type="project" value="InterPro"/>
</dbReference>
<evidence type="ECO:0000259" key="6">
    <source>
        <dbReference type="Pfam" id="PF07669"/>
    </source>
</evidence>
<dbReference type="GO" id="GO:0009007">
    <property type="term" value="F:site-specific DNA-methyltransferase (adenine-specific) activity"/>
    <property type="evidence" value="ECO:0007669"/>
    <property type="project" value="UniProtKB-EC"/>
</dbReference>
<evidence type="ECO:0000256" key="2">
    <source>
        <dbReference type="ARBA" id="ARBA00022603"/>
    </source>
</evidence>
<gene>
    <name evidence="7" type="ORF">S03H2_52398</name>
</gene>
<evidence type="ECO:0000256" key="4">
    <source>
        <dbReference type="ARBA" id="ARBA00022691"/>
    </source>
</evidence>
<organism evidence="7">
    <name type="scientific">marine sediment metagenome</name>
    <dbReference type="NCBI Taxonomy" id="412755"/>
    <lineage>
        <taxon>unclassified sequences</taxon>
        <taxon>metagenomes</taxon>
        <taxon>ecological metagenomes</taxon>
    </lineage>
</organism>
<dbReference type="PANTHER" id="PTHR33841:SF1">
    <property type="entry name" value="DNA METHYLTRANSFERASE A"/>
    <property type="match status" value="1"/>
</dbReference>
<proteinExistence type="predicted"/>
<comment type="caution">
    <text evidence="7">The sequence shown here is derived from an EMBL/GenBank/DDBJ whole genome shotgun (WGS) entry which is preliminary data.</text>
</comment>
<evidence type="ECO:0000256" key="1">
    <source>
        <dbReference type="ARBA" id="ARBA00011900"/>
    </source>
</evidence>
<dbReference type="PROSITE" id="PS00092">
    <property type="entry name" value="N6_MTASE"/>
    <property type="match status" value="1"/>
</dbReference>
<dbReference type="AlphaFoldDB" id="X1J7A7"/>
<protein>
    <recommendedName>
        <fullName evidence="1">site-specific DNA-methyltransferase (adenine-specific)</fullName>
        <ecNumber evidence="1">2.1.1.72</ecNumber>
    </recommendedName>
</protein>
<feature type="non-terminal residue" evidence="7">
    <location>
        <position position="1"/>
    </location>
</feature>
<dbReference type="EC" id="2.1.1.72" evidence="1"/>
<sequence>FDSEKAKVIEKELLEMTHGNKVRDFFPWNLYFADVFRKNGGFDVVIANPPYLGEKGHKDIFQGIVQGNLGRFYKRRMDLFYFFFHLTLNLSTHNAQIAFITTNYYPTADGAQKLRTDFKQRAVIRTLVNFHELRIFETALGQHNMITILTKTEDENAIAQMSINMRKGIATAETLNNILSGQDEQTVYSFVTQKDLYKGSWNYIRGFTSVEHNRNPDPVLAKIATEGEILKNYCKVESGIQTGLDRITNKHLKKYPRLP</sequence>
<dbReference type="Gene3D" id="3.40.50.150">
    <property type="entry name" value="Vaccinia Virus protein VP39"/>
    <property type="match status" value="1"/>
</dbReference>
<comment type="catalytic activity">
    <reaction evidence="5">
        <text>a 2'-deoxyadenosine in DNA + S-adenosyl-L-methionine = an N(6)-methyl-2'-deoxyadenosine in DNA + S-adenosyl-L-homocysteine + H(+)</text>
        <dbReference type="Rhea" id="RHEA:15197"/>
        <dbReference type="Rhea" id="RHEA-COMP:12418"/>
        <dbReference type="Rhea" id="RHEA-COMP:12419"/>
        <dbReference type="ChEBI" id="CHEBI:15378"/>
        <dbReference type="ChEBI" id="CHEBI:57856"/>
        <dbReference type="ChEBI" id="CHEBI:59789"/>
        <dbReference type="ChEBI" id="CHEBI:90615"/>
        <dbReference type="ChEBI" id="CHEBI:90616"/>
        <dbReference type="EC" id="2.1.1.72"/>
    </reaction>
</comment>
<dbReference type="InterPro" id="IPR050953">
    <property type="entry name" value="N4_N6_ade-DNA_methylase"/>
</dbReference>
<dbReference type="Pfam" id="PF07669">
    <property type="entry name" value="Eco57I"/>
    <property type="match status" value="1"/>
</dbReference>
<dbReference type="SUPFAM" id="SSF53335">
    <property type="entry name" value="S-adenosyl-L-methionine-dependent methyltransferases"/>
    <property type="match status" value="1"/>
</dbReference>
<feature type="domain" description="Type II methyltransferase M.TaqI-like" evidence="6">
    <location>
        <begin position="19"/>
        <end position="136"/>
    </location>
</feature>
<keyword evidence="4" id="KW-0949">S-adenosyl-L-methionine</keyword>